<keyword evidence="4 6" id="KW-1133">Transmembrane helix</keyword>
<organism evidence="7 8">
    <name type="scientific">Subdoligranulum variabile</name>
    <dbReference type="NCBI Taxonomy" id="214851"/>
    <lineage>
        <taxon>Bacteria</taxon>
        <taxon>Bacillati</taxon>
        <taxon>Bacillota</taxon>
        <taxon>Clostridia</taxon>
        <taxon>Eubacteriales</taxon>
        <taxon>Oscillospiraceae</taxon>
        <taxon>Subdoligranulum</taxon>
    </lineage>
</organism>
<feature type="transmembrane region" description="Helical" evidence="6">
    <location>
        <begin position="44"/>
        <end position="65"/>
    </location>
</feature>
<evidence type="ECO:0000256" key="3">
    <source>
        <dbReference type="ARBA" id="ARBA00022692"/>
    </source>
</evidence>
<dbReference type="InterPro" id="IPR005598">
    <property type="entry name" value="ATP_synth_I"/>
</dbReference>
<evidence type="ECO:0000256" key="1">
    <source>
        <dbReference type="ARBA" id="ARBA00004651"/>
    </source>
</evidence>
<dbReference type="EMBL" id="DYVE01000221">
    <property type="protein sequence ID" value="HJG28671.1"/>
    <property type="molecule type" value="Genomic_DNA"/>
</dbReference>
<evidence type="ECO:0000256" key="5">
    <source>
        <dbReference type="ARBA" id="ARBA00023136"/>
    </source>
</evidence>
<accession>A0A921IL94</accession>
<keyword evidence="2" id="KW-1003">Cell membrane</keyword>
<comment type="subcellular location">
    <subcellularLocation>
        <location evidence="1">Cell membrane</location>
        <topology evidence="1">Multi-pass membrane protein</topology>
    </subcellularLocation>
</comment>
<name>A0A921IL94_9FIRM</name>
<evidence type="ECO:0000256" key="6">
    <source>
        <dbReference type="SAM" id="Phobius"/>
    </source>
</evidence>
<evidence type="ECO:0000256" key="4">
    <source>
        <dbReference type="ARBA" id="ARBA00022989"/>
    </source>
</evidence>
<dbReference type="AlphaFoldDB" id="A0A921IL94"/>
<sequence>MQKRREILHQIGRLAAGLAVCVVAMLAVYALLGMLTREVILGAIAGWILAIGNFASLSITVSNAVDRAARDNDPQRAQLSIQASGVIRLLVLAAVYILLFRAKLCDPIAALLPLLMAQVVLKLVEFFRKDDKGGDATV</sequence>
<protein>
    <submittedName>
        <fullName evidence="7">ATP synthase subunit I</fullName>
    </submittedName>
</protein>
<proteinExistence type="predicted"/>
<feature type="transmembrane region" description="Helical" evidence="6">
    <location>
        <begin position="12"/>
        <end position="32"/>
    </location>
</feature>
<keyword evidence="5 6" id="KW-0472">Membrane</keyword>
<reference evidence="7" key="1">
    <citation type="journal article" date="2021" name="PeerJ">
        <title>Extensive microbial diversity within the chicken gut microbiome revealed by metagenomics and culture.</title>
        <authorList>
            <person name="Gilroy R."/>
            <person name="Ravi A."/>
            <person name="Getino M."/>
            <person name="Pursley I."/>
            <person name="Horton D.L."/>
            <person name="Alikhan N.F."/>
            <person name="Baker D."/>
            <person name="Gharbi K."/>
            <person name="Hall N."/>
            <person name="Watson M."/>
            <person name="Adriaenssens E.M."/>
            <person name="Foster-Nyarko E."/>
            <person name="Jarju S."/>
            <person name="Secka A."/>
            <person name="Antonio M."/>
            <person name="Oren A."/>
            <person name="Chaudhuri R.R."/>
            <person name="La Ragione R."/>
            <person name="Hildebrand F."/>
            <person name="Pallen M.J."/>
        </authorList>
    </citation>
    <scope>NUCLEOTIDE SEQUENCE</scope>
    <source>
        <strain evidence="7">ChiBcec21-2208</strain>
    </source>
</reference>
<evidence type="ECO:0000256" key="2">
    <source>
        <dbReference type="ARBA" id="ARBA00022475"/>
    </source>
</evidence>
<keyword evidence="3 6" id="KW-0812">Transmembrane</keyword>
<dbReference type="Proteomes" id="UP000782880">
    <property type="component" value="Unassembled WGS sequence"/>
</dbReference>
<feature type="transmembrane region" description="Helical" evidence="6">
    <location>
        <begin position="85"/>
        <end position="102"/>
    </location>
</feature>
<evidence type="ECO:0000313" key="8">
    <source>
        <dbReference type="Proteomes" id="UP000782880"/>
    </source>
</evidence>
<dbReference type="GO" id="GO:0005886">
    <property type="term" value="C:plasma membrane"/>
    <property type="evidence" value="ECO:0007669"/>
    <property type="project" value="UniProtKB-SubCell"/>
</dbReference>
<gene>
    <name evidence="7" type="ORF">K8V20_08535</name>
</gene>
<comment type="caution">
    <text evidence="7">The sequence shown here is derived from an EMBL/GenBank/DDBJ whole genome shotgun (WGS) entry which is preliminary data.</text>
</comment>
<evidence type="ECO:0000313" key="7">
    <source>
        <dbReference type="EMBL" id="HJG28671.1"/>
    </source>
</evidence>
<reference evidence="7" key="2">
    <citation type="submission" date="2021-09" db="EMBL/GenBank/DDBJ databases">
        <authorList>
            <person name="Gilroy R."/>
        </authorList>
    </citation>
    <scope>NUCLEOTIDE SEQUENCE</scope>
    <source>
        <strain evidence="7">ChiBcec21-2208</strain>
    </source>
</reference>
<dbReference type="Pfam" id="PF03899">
    <property type="entry name" value="ATP-synt_I"/>
    <property type="match status" value="1"/>
</dbReference>